<sequence length="73" mass="8759">MFAAASIKKITILLMTCTKRSGIQLQYDNPHSQWIIMDSSMNYWRRILLSKIREKGWENEILSRDSESRWRLL</sequence>
<protein>
    <submittedName>
        <fullName evidence="1">Uncharacterized protein</fullName>
    </submittedName>
</protein>
<dbReference type="EMBL" id="NJHN03000095">
    <property type="protein sequence ID" value="KAH9415841.1"/>
    <property type="molecule type" value="Genomic_DNA"/>
</dbReference>
<evidence type="ECO:0000313" key="1">
    <source>
        <dbReference type="EMBL" id="KAH9415841.1"/>
    </source>
</evidence>
<reference evidence="1 2" key="1">
    <citation type="journal article" date="2018" name="J. Allergy Clin. Immunol.">
        <title>High-quality assembly of Dermatophagoides pteronyssinus genome and transcriptome reveals a wide range of novel allergens.</title>
        <authorList>
            <person name="Liu X.Y."/>
            <person name="Yang K.Y."/>
            <person name="Wang M.Q."/>
            <person name="Kwok J.S."/>
            <person name="Zeng X."/>
            <person name="Yang Z."/>
            <person name="Xiao X.J."/>
            <person name="Lau C.P."/>
            <person name="Li Y."/>
            <person name="Huang Z.M."/>
            <person name="Ba J.G."/>
            <person name="Yim A.K."/>
            <person name="Ouyang C.Y."/>
            <person name="Ngai S.M."/>
            <person name="Chan T.F."/>
            <person name="Leung E.L."/>
            <person name="Liu L."/>
            <person name="Liu Z.G."/>
            <person name="Tsui S.K."/>
        </authorList>
    </citation>
    <scope>NUCLEOTIDE SEQUENCE [LARGE SCALE GENOMIC DNA]</scope>
    <source>
        <strain evidence="1">Derp</strain>
    </source>
</reference>
<evidence type="ECO:0000313" key="2">
    <source>
        <dbReference type="Proteomes" id="UP000887458"/>
    </source>
</evidence>
<accession>A0ABQ8J086</accession>
<name>A0ABQ8J086_DERPT</name>
<gene>
    <name evidence="1" type="ORF">DERP_000335</name>
</gene>
<comment type="caution">
    <text evidence="1">The sequence shown here is derived from an EMBL/GenBank/DDBJ whole genome shotgun (WGS) entry which is preliminary data.</text>
</comment>
<proteinExistence type="predicted"/>
<keyword evidence="2" id="KW-1185">Reference proteome</keyword>
<reference evidence="1 2" key="2">
    <citation type="journal article" date="2022" name="Mol. Biol. Evol.">
        <title>Comparative Genomics Reveals Insights into the Divergent Evolution of Astigmatic Mites and Household Pest Adaptations.</title>
        <authorList>
            <person name="Xiong Q."/>
            <person name="Wan A.T."/>
            <person name="Liu X."/>
            <person name="Fung C.S."/>
            <person name="Xiao X."/>
            <person name="Malainual N."/>
            <person name="Hou J."/>
            <person name="Wang L."/>
            <person name="Wang M."/>
            <person name="Yang K.Y."/>
            <person name="Cui Y."/>
            <person name="Leung E.L."/>
            <person name="Nong W."/>
            <person name="Shin S.K."/>
            <person name="Au S.W."/>
            <person name="Jeong K.Y."/>
            <person name="Chew F.T."/>
            <person name="Hui J.H."/>
            <person name="Leung T.F."/>
            <person name="Tungtrongchitr A."/>
            <person name="Zhong N."/>
            <person name="Liu Z."/>
            <person name="Tsui S.K."/>
        </authorList>
    </citation>
    <scope>NUCLEOTIDE SEQUENCE [LARGE SCALE GENOMIC DNA]</scope>
    <source>
        <strain evidence="1">Derp</strain>
    </source>
</reference>
<dbReference type="Proteomes" id="UP000887458">
    <property type="component" value="Unassembled WGS sequence"/>
</dbReference>
<organism evidence="1 2">
    <name type="scientific">Dermatophagoides pteronyssinus</name>
    <name type="common">European house dust mite</name>
    <dbReference type="NCBI Taxonomy" id="6956"/>
    <lineage>
        <taxon>Eukaryota</taxon>
        <taxon>Metazoa</taxon>
        <taxon>Ecdysozoa</taxon>
        <taxon>Arthropoda</taxon>
        <taxon>Chelicerata</taxon>
        <taxon>Arachnida</taxon>
        <taxon>Acari</taxon>
        <taxon>Acariformes</taxon>
        <taxon>Sarcoptiformes</taxon>
        <taxon>Astigmata</taxon>
        <taxon>Psoroptidia</taxon>
        <taxon>Analgoidea</taxon>
        <taxon>Pyroglyphidae</taxon>
        <taxon>Dermatophagoidinae</taxon>
        <taxon>Dermatophagoides</taxon>
    </lineage>
</organism>